<keyword evidence="2" id="KW-0472">Membrane</keyword>
<dbReference type="Pfam" id="PF06739">
    <property type="entry name" value="SBBP"/>
    <property type="match status" value="1"/>
</dbReference>
<dbReference type="InterPro" id="IPR010620">
    <property type="entry name" value="SBBP_repeat"/>
</dbReference>
<comment type="caution">
    <text evidence="3">The sequence shown here is derived from an EMBL/GenBank/DDBJ whole genome shotgun (WGS) entry which is preliminary data.</text>
</comment>
<evidence type="ECO:0008006" key="5">
    <source>
        <dbReference type="Google" id="ProtNLM"/>
    </source>
</evidence>
<protein>
    <recommendedName>
        <fullName evidence="5">Regulator of chromosome condensation</fullName>
    </recommendedName>
</protein>
<dbReference type="PANTHER" id="PTHR42754:SF1">
    <property type="entry name" value="LIPOPROTEIN"/>
    <property type="match status" value="1"/>
</dbReference>
<evidence type="ECO:0000256" key="2">
    <source>
        <dbReference type="SAM" id="Phobius"/>
    </source>
</evidence>
<dbReference type="Proteomes" id="UP000033935">
    <property type="component" value="Unassembled WGS sequence"/>
</dbReference>
<dbReference type="PANTHER" id="PTHR42754">
    <property type="entry name" value="ENDOGLUCANASE"/>
    <property type="match status" value="1"/>
</dbReference>
<evidence type="ECO:0000313" key="4">
    <source>
        <dbReference type="Proteomes" id="UP000033935"/>
    </source>
</evidence>
<dbReference type="EMBL" id="LBWG01000013">
    <property type="protein sequence ID" value="KKR04049.1"/>
    <property type="molecule type" value="Genomic_DNA"/>
</dbReference>
<dbReference type="InterPro" id="IPR021655">
    <property type="entry name" value="Put_metal-bd"/>
</dbReference>
<organism evidence="3 4">
    <name type="scientific">Candidatus Uhrbacteria bacterium GW2011_GWF2_39_13</name>
    <dbReference type="NCBI Taxonomy" id="1618995"/>
    <lineage>
        <taxon>Bacteria</taxon>
        <taxon>Candidatus Uhriibacteriota</taxon>
    </lineage>
</organism>
<evidence type="ECO:0000313" key="3">
    <source>
        <dbReference type="EMBL" id="KKR04049.1"/>
    </source>
</evidence>
<proteinExistence type="predicted"/>
<dbReference type="SUPFAM" id="SSF63829">
    <property type="entry name" value="Calcium-dependent phosphotriesterase"/>
    <property type="match status" value="1"/>
</dbReference>
<gene>
    <name evidence="3" type="ORF">UT30_C0013G0010</name>
</gene>
<reference evidence="3 4" key="1">
    <citation type="journal article" date="2015" name="Nature">
        <title>rRNA introns, odd ribosomes, and small enigmatic genomes across a large radiation of phyla.</title>
        <authorList>
            <person name="Brown C.T."/>
            <person name="Hug L.A."/>
            <person name="Thomas B.C."/>
            <person name="Sharon I."/>
            <person name="Castelle C.J."/>
            <person name="Singh A."/>
            <person name="Wilkins M.J."/>
            <person name="Williams K.H."/>
            <person name="Banfield J.F."/>
        </authorList>
    </citation>
    <scope>NUCLEOTIDE SEQUENCE [LARGE SCALE GENOMIC DNA]</scope>
</reference>
<evidence type="ECO:0000256" key="1">
    <source>
        <dbReference type="SAM" id="MobiDB-lite"/>
    </source>
</evidence>
<keyword evidence="2" id="KW-0812">Transmembrane</keyword>
<feature type="transmembrane region" description="Helical" evidence="2">
    <location>
        <begin position="18"/>
        <end position="35"/>
    </location>
</feature>
<keyword evidence="2" id="KW-1133">Transmembrane helix</keyword>
<name>A0A0G0MJ14_9BACT</name>
<dbReference type="AlphaFoldDB" id="A0A0G0MJ14"/>
<accession>A0A0G0MJ14</accession>
<dbReference type="Pfam" id="PF11617">
    <property type="entry name" value="Cu-binding_MopE"/>
    <property type="match status" value="2"/>
</dbReference>
<feature type="region of interest" description="Disordered" evidence="1">
    <location>
        <begin position="78"/>
        <end position="116"/>
    </location>
</feature>
<sequence>MSCLNIYRVEGVRMKNRFSYVFLMLVISIVFGGISDCQQDNDGDGSTDDIDCNDSDPNIYPGALELCDHVDNDCDETVDNGLDNDGDGTTSCSGDCDDEDPAKGPQASDIPDDEIDNDCDGFVDDKGWEWGSTGADTAKAIALENDLVCIAGSTGGNLYQPSAGGSDAIVACFDKDGIPEFEWQFGFSSQDSFNDIVLSEGNVFVGGTVDEAAFVGSVTWNQLGIKGSSGNAVVENEGFIFLAGSEPTESGGNRAFVARYELDGTPAGKWILETGTKTSATGLAKRPSGGIIVVGHTDATVYGHIDGWLVEMTTDLEIVGDISVFGTSRDDFPHDVAIASNGSPVVVGNTYEENSYTQGFVTLVRDDGGWYVESGVDHLDDEFHGVITTDNNGFYAIGDQYDSLLLSQISLAHYDDSGVLLEKFIFGTPSDNDYGNGIKIDEEERIWITGSTGGPLFSPFQEGDKTTNCYVTPI</sequence>